<keyword evidence="2" id="KW-1185">Reference proteome</keyword>
<name>A0ABX4TCL9_9HYPH</name>
<gene>
    <name evidence="1" type="ORF">BMJ33_32340</name>
</gene>
<proteinExistence type="predicted"/>
<protein>
    <submittedName>
        <fullName evidence="1">Uncharacterized protein</fullName>
    </submittedName>
</protein>
<dbReference type="EMBL" id="NBUC01000176">
    <property type="protein sequence ID" value="PLT92949.1"/>
    <property type="molecule type" value="Genomic_DNA"/>
</dbReference>
<evidence type="ECO:0000313" key="1">
    <source>
        <dbReference type="EMBL" id="PLT92949.1"/>
    </source>
</evidence>
<reference evidence="1 2" key="1">
    <citation type="journal article" date="2018" name="FEMS Microbiol. Ecol.">
        <title>Co-invading symbiotic mutualists of Medicago polymorpha retain high ancestral diversity and contain diverse accessory genomes.</title>
        <authorList>
            <person name="Porter S.S."/>
            <person name="Faber-Hammond J.J."/>
            <person name="Friesen M.L."/>
        </authorList>
    </citation>
    <scope>NUCLEOTIDE SEQUENCE [LARGE SCALE GENOMIC DNA]</scope>
    <source>
        <strain evidence="1 2">Str16</strain>
    </source>
</reference>
<evidence type="ECO:0000313" key="2">
    <source>
        <dbReference type="Proteomes" id="UP001190825"/>
    </source>
</evidence>
<dbReference type="Proteomes" id="UP001190825">
    <property type="component" value="Unassembled WGS sequence"/>
</dbReference>
<comment type="caution">
    <text evidence="1">The sequence shown here is derived from an EMBL/GenBank/DDBJ whole genome shotgun (WGS) entry which is preliminary data.</text>
</comment>
<organism evidence="1 2">
    <name type="scientific">Sinorhizobium medicae</name>
    <dbReference type="NCBI Taxonomy" id="110321"/>
    <lineage>
        <taxon>Bacteria</taxon>
        <taxon>Pseudomonadati</taxon>
        <taxon>Pseudomonadota</taxon>
        <taxon>Alphaproteobacteria</taxon>
        <taxon>Hyphomicrobiales</taxon>
        <taxon>Rhizobiaceae</taxon>
        <taxon>Sinorhizobium/Ensifer group</taxon>
        <taxon>Sinorhizobium</taxon>
    </lineage>
</organism>
<sequence length="140" mass="15996">MFSPHRSWRGDIASQPRTAATSTTPFFTELLIIMNPIRCRFIDVRQRMGVRLRRMLVCPAEAAGPRPFGRSVCQALSAGLPATYRYNRDRSFRRRCFCSSAQPWSFSEDEKTEYKHITHPRSASCSPSKGLGRVVFDAHQ</sequence>
<accession>A0ABX4TCL9</accession>